<evidence type="ECO:0000256" key="7">
    <source>
        <dbReference type="ARBA" id="ARBA00022927"/>
    </source>
</evidence>
<sequence>MYRVPCVQKLYRAVKFRISASNNSGGSSVMDEFDTIPDGDLQESAWERIQGLSEMFPKPVRKMVTSGCEWGIWSAAGLLNLTRNGVWVLATTSLIAFLPYIIEKERSDLEKTQVAQQRQMLLGPTAAIQSAKESK</sequence>
<dbReference type="CDD" id="cd22884">
    <property type="entry name" value="TOM22"/>
    <property type="match status" value="1"/>
</dbReference>
<dbReference type="InterPro" id="IPR005683">
    <property type="entry name" value="Tom22"/>
</dbReference>
<keyword evidence="5" id="KW-0812">Transmembrane</keyword>
<protein>
    <recommendedName>
        <fullName evidence="3">Mitochondrial import receptor subunit TOM22 homolog</fullName>
    </recommendedName>
</protein>
<dbReference type="PANTHER" id="PTHR12504:SF0">
    <property type="entry name" value="MITOCHONDRIAL IMPORT RECEPTOR SUBUNIT TOM22 HOMOLOG"/>
    <property type="match status" value="1"/>
</dbReference>
<evidence type="ECO:0000313" key="13">
    <source>
        <dbReference type="EMBL" id="CAD6195083.1"/>
    </source>
</evidence>
<evidence type="ECO:0000256" key="9">
    <source>
        <dbReference type="ARBA" id="ARBA00023010"/>
    </source>
</evidence>
<evidence type="ECO:0000256" key="3">
    <source>
        <dbReference type="ARBA" id="ARBA00016229"/>
    </source>
</evidence>
<keyword evidence="6" id="KW-1000">Mitochondrion outer membrane</keyword>
<reference evidence="13" key="1">
    <citation type="submission" date="2020-10" db="EMBL/GenBank/DDBJ databases">
        <authorList>
            <person name="Kikuchi T."/>
        </authorList>
    </citation>
    <scope>NUCLEOTIDE SEQUENCE</scope>
    <source>
        <strain evidence="13">NKZ352</strain>
    </source>
</reference>
<evidence type="ECO:0000256" key="12">
    <source>
        <dbReference type="ARBA" id="ARBA00023170"/>
    </source>
</evidence>
<keyword evidence="8" id="KW-1133">Transmembrane helix</keyword>
<keyword evidence="11" id="KW-0472">Membrane</keyword>
<keyword evidence="12" id="KW-0675">Receptor</keyword>
<keyword evidence="9" id="KW-0811">Translocation</keyword>
<evidence type="ECO:0000256" key="8">
    <source>
        <dbReference type="ARBA" id="ARBA00022989"/>
    </source>
</evidence>
<organism evidence="13 14">
    <name type="scientific">Caenorhabditis auriculariae</name>
    <dbReference type="NCBI Taxonomy" id="2777116"/>
    <lineage>
        <taxon>Eukaryota</taxon>
        <taxon>Metazoa</taxon>
        <taxon>Ecdysozoa</taxon>
        <taxon>Nematoda</taxon>
        <taxon>Chromadorea</taxon>
        <taxon>Rhabditida</taxon>
        <taxon>Rhabditina</taxon>
        <taxon>Rhabditomorpha</taxon>
        <taxon>Rhabditoidea</taxon>
        <taxon>Rhabditidae</taxon>
        <taxon>Peloderinae</taxon>
        <taxon>Caenorhabditis</taxon>
    </lineage>
</organism>
<proteinExistence type="inferred from homology"/>
<comment type="similarity">
    <text evidence="2">Belongs to the Tom22 family.</text>
</comment>
<evidence type="ECO:0000313" key="14">
    <source>
        <dbReference type="Proteomes" id="UP000835052"/>
    </source>
</evidence>
<keyword evidence="14" id="KW-1185">Reference proteome</keyword>
<dbReference type="PANTHER" id="PTHR12504">
    <property type="entry name" value="MITOCHONDRIAL IMPORT RECEPTOR SUBUNIT TOM22"/>
    <property type="match status" value="1"/>
</dbReference>
<dbReference type="GO" id="GO:0005741">
    <property type="term" value="C:mitochondrial outer membrane"/>
    <property type="evidence" value="ECO:0007669"/>
    <property type="project" value="UniProtKB-SubCell"/>
</dbReference>
<dbReference type="AlphaFoldDB" id="A0A8S1HF30"/>
<evidence type="ECO:0000256" key="10">
    <source>
        <dbReference type="ARBA" id="ARBA00023128"/>
    </source>
</evidence>
<evidence type="ECO:0000256" key="2">
    <source>
        <dbReference type="ARBA" id="ARBA00009874"/>
    </source>
</evidence>
<dbReference type="Pfam" id="PF04281">
    <property type="entry name" value="Tom22"/>
    <property type="match status" value="1"/>
</dbReference>
<gene>
    <name evidence="13" type="ORF">CAUJ_LOCUS11002</name>
</gene>
<evidence type="ECO:0000256" key="5">
    <source>
        <dbReference type="ARBA" id="ARBA00022692"/>
    </source>
</evidence>
<dbReference type="EMBL" id="CAJGYM010000051">
    <property type="protein sequence ID" value="CAD6195083.1"/>
    <property type="molecule type" value="Genomic_DNA"/>
</dbReference>
<dbReference type="OrthoDB" id="10016939at2759"/>
<comment type="caution">
    <text evidence="13">The sequence shown here is derived from an EMBL/GenBank/DDBJ whole genome shotgun (WGS) entry which is preliminary data.</text>
</comment>
<evidence type="ECO:0000256" key="1">
    <source>
        <dbReference type="ARBA" id="ARBA00004572"/>
    </source>
</evidence>
<dbReference type="Proteomes" id="UP000835052">
    <property type="component" value="Unassembled WGS sequence"/>
</dbReference>
<keyword evidence="4" id="KW-0813">Transport</keyword>
<evidence type="ECO:0000256" key="6">
    <source>
        <dbReference type="ARBA" id="ARBA00022787"/>
    </source>
</evidence>
<name>A0A8S1HF30_9PELO</name>
<evidence type="ECO:0000256" key="11">
    <source>
        <dbReference type="ARBA" id="ARBA00023136"/>
    </source>
</evidence>
<accession>A0A8S1HF30</accession>
<keyword evidence="10" id="KW-0496">Mitochondrion</keyword>
<dbReference type="GO" id="GO:0006886">
    <property type="term" value="P:intracellular protein transport"/>
    <property type="evidence" value="ECO:0007669"/>
    <property type="project" value="InterPro"/>
</dbReference>
<comment type="subcellular location">
    <subcellularLocation>
        <location evidence="1">Mitochondrion outer membrane</location>
        <topology evidence="1">Single-pass membrane protein</topology>
    </subcellularLocation>
</comment>
<keyword evidence="7" id="KW-0653">Protein transport</keyword>
<evidence type="ECO:0000256" key="4">
    <source>
        <dbReference type="ARBA" id="ARBA00022448"/>
    </source>
</evidence>